<gene>
    <name evidence="2" type="ORF">BCV70DRAFT_203999</name>
</gene>
<name>A0A317XZ54_9BASI</name>
<keyword evidence="1" id="KW-0812">Transmembrane</keyword>
<dbReference type="Proteomes" id="UP000246740">
    <property type="component" value="Unassembled WGS sequence"/>
</dbReference>
<keyword evidence="1" id="KW-1133">Transmembrane helix</keyword>
<sequence length="120" mass="13397">MHVLYVVRCVLWASCDFVLVPRYDGAVGVMLFPALVYDAALVVHRRAARLKKVTSGCASSASSTDNRPSCGLIKVGVAAAFFLALLRSFTLQYLGWFSLRRMCLCDGRMRAYRSLYSYPM</sequence>
<evidence type="ECO:0000256" key="1">
    <source>
        <dbReference type="SAM" id="Phobius"/>
    </source>
</evidence>
<dbReference type="EMBL" id="KZ819188">
    <property type="protein sequence ID" value="PWZ03178.1"/>
    <property type="molecule type" value="Genomic_DNA"/>
</dbReference>
<protein>
    <submittedName>
        <fullName evidence="2">Uncharacterized protein</fullName>
    </submittedName>
</protein>
<organism evidence="2 3">
    <name type="scientific">Testicularia cyperi</name>
    <dbReference type="NCBI Taxonomy" id="1882483"/>
    <lineage>
        <taxon>Eukaryota</taxon>
        <taxon>Fungi</taxon>
        <taxon>Dikarya</taxon>
        <taxon>Basidiomycota</taxon>
        <taxon>Ustilaginomycotina</taxon>
        <taxon>Ustilaginomycetes</taxon>
        <taxon>Ustilaginales</taxon>
        <taxon>Anthracoideaceae</taxon>
        <taxon>Testicularia</taxon>
    </lineage>
</organism>
<dbReference type="InParanoid" id="A0A317XZ54"/>
<reference evidence="2 3" key="1">
    <citation type="journal article" date="2018" name="Mol. Biol. Evol.">
        <title>Broad Genomic Sampling Reveals a Smut Pathogenic Ancestry of the Fungal Clade Ustilaginomycotina.</title>
        <authorList>
            <person name="Kijpornyongpan T."/>
            <person name="Mondo S.J."/>
            <person name="Barry K."/>
            <person name="Sandor L."/>
            <person name="Lee J."/>
            <person name="Lipzen A."/>
            <person name="Pangilinan J."/>
            <person name="LaButti K."/>
            <person name="Hainaut M."/>
            <person name="Henrissat B."/>
            <person name="Grigoriev I.V."/>
            <person name="Spatafora J.W."/>
            <person name="Aime M.C."/>
        </authorList>
    </citation>
    <scope>NUCLEOTIDE SEQUENCE [LARGE SCALE GENOMIC DNA]</scope>
    <source>
        <strain evidence="2 3">MCA 3645</strain>
    </source>
</reference>
<keyword evidence="3" id="KW-1185">Reference proteome</keyword>
<keyword evidence="1" id="KW-0472">Membrane</keyword>
<dbReference type="AlphaFoldDB" id="A0A317XZ54"/>
<proteinExistence type="predicted"/>
<evidence type="ECO:0000313" key="3">
    <source>
        <dbReference type="Proteomes" id="UP000246740"/>
    </source>
</evidence>
<evidence type="ECO:0000313" key="2">
    <source>
        <dbReference type="EMBL" id="PWZ03178.1"/>
    </source>
</evidence>
<feature type="transmembrane region" description="Helical" evidence="1">
    <location>
        <begin position="26"/>
        <end position="43"/>
    </location>
</feature>
<accession>A0A317XZ54</accession>
<feature type="transmembrane region" description="Helical" evidence="1">
    <location>
        <begin position="72"/>
        <end position="94"/>
    </location>
</feature>